<evidence type="ECO:0000259" key="1">
    <source>
        <dbReference type="PROSITE" id="PS50846"/>
    </source>
</evidence>
<dbReference type="Proteomes" id="UP000675968">
    <property type="component" value="Unassembled WGS sequence"/>
</dbReference>
<organism evidence="2 3">
    <name type="scientific">Candidatus Iainarchaeum sp</name>
    <dbReference type="NCBI Taxonomy" id="3101447"/>
    <lineage>
        <taxon>Archaea</taxon>
        <taxon>Candidatus Iainarchaeota</taxon>
        <taxon>Candidatus Iainarchaeia</taxon>
        <taxon>Candidatus Iainarchaeales</taxon>
        <taxon>Candidatus Iainarchaeaceae</taxon>
        <taxon>Candidatus Iainarchaeum</taxon>
    </lineage>
</organism>
<sequence>MKTVFSVSGMHCKSCIAVIKMNVGDLNGISEVSGDPDKGWVSVGFDEKKTRVEDIVKKIEQDGYKVTRFEEKK</sequence>
<dbReference type="Gene3D" id="3.30.70.100">
    <property type="match status" value="1"/>
</dbReference>
<accession>A0A8T4L693</accession>
<reference evidence="2" key="2">
    <citation type="submission" date="2021-05" db="EMBL/GenBank/DDBJ databases">
        <title>Protein family content uncovers lineage relationships and bacterial pathway maintenance mechanisms in DPANN archaea.</title>
        <authorList>
            <person name="Castelle C.J."/>
            <person name="Meheust R."/>
            <person name="Jaffe A.L."/>
            <person name="Seitz K."/>
            <person name="Gong X."/>
            <person name="Baker B.J."/>
            <person name="Banfield J.F."/>
        </authorList>
    </citation>
    <scope>NUCLEOTIDE SEQUENCE</scope>
    <source>
        <strain evidence="2">RIFCSPLOWO2_01_FULL_AR10_48_17</strain>
    </source>
</reference>
<proteinExistence type="predicted"/>
<dbReference type="Pfam" id="PF00403">
    <property type="entry name" value="HMA"/>
    <property type="match status" value="1"/>
</dbReference>
<dbReference type="InterPro" id="IPR036163">
    <property type="entry name" value="HMA_dom_sf"/>
</dbReference>
<comment type="caution">
    <text evidence="2">The sequence shown here is derived from an EMBL/GenBank/DDBJ whole genome shotgun (WGS) entry which is preliminary data.</text>
</comment>
<reference evidence="2" key="1">
    <citation type="submission" date="2021-03" db="EMBL/GenBank/DDBJ databases">
        <authorList>
            <person name="Jaffe A."/>
        </authorList>
    </citation>
    <scope>NUCLEOTIDE SEQUENCE</scope>
    <source>
        <strain evidence="2">RIFCSPLOWO2_01_FULL_AR10_48_17</strain>
    </source>
</reference>
<dbReference type="PROSITE" id="PS50846">
    <property type="entry name" value="HMA_2"/>
    <property type="match status" value="1"/>
</dbReference>
<evidence type="ECO:0000313" key="2">
    <source>
        <dbReference type="EMBL" id="MBS3061069.1"/>
    </source>
</evidence>
<feature type="domain" description="HMA" evidence="1">
    <location>
        <begin position="1"/>
        <end position="67"/>
    </location>
</feature>
<protein>
    <submittedName>
        <fullName evidence="2">Heavy-metal-associated domain-containing protein</fullName>
    </submittedName>
</protein>
<dbReference type="CDD" id="cd00371">
    <property type="entry name" value="HMA"/>
    <property type="match status" value="1"/>
</dbReference>
<dbReference type="EMBL" id="JAGVWC010000006">
    <property type="protein sequence ID" value="MBS3061069.1"/>
    <property type="molecule type" value="Genomic_DNA"/>
</dbReference>
<dbReference type="AlphaFoldDB" id="A0A8T4L693"/>
<dbReference type="SUPFAM" id="SSF55008">
    <property type="entry name" value="HMA, heavy metal-associated domain"/>
    <property type="match status" value="1"/>
</dbReference>
<evidence type="ECO:0000313" key="3">
    <source>
        <dbReference type="Proteomes" id="UP000675968"/>
    </source>
</evidence>
<name>A0A8T4L693_9ARCH</name>
<gene>
    <name evidence="2" type="ORF">J4215_00640</name>
</gene>
<dbReference type="GO" id="GO:0046872">
    <property type="term" value="F:metal ion binding"/>
    <property type="evidence" value="ECO:0007669"/>
    <property type="project" value="InterPro"/>
</dbReference>
<dbReference type="InterPro" id="IPR006121">
    <property type="entry name" value="HMA_dom"/>
</dbReference>